<evidence type="ECO:0000313" key="4">
    <source>
        <dbReference type="Proteomes" id="UP000635726"/>
    </source>
</evidence>
<evidence type="ECO:0000256" key="1">
    <source>
        <dbReference type="SAM" id="Phobius"/>
    </source>
</evidence>
<accession>A0A917PIW4</accession>
<dbReference type="Pfam" id="PF10882">
    <property type="entry name" value="bPH_5"/>
    <property type="match status" value="1"/>
</dbReference>
<keyword evidence="1" id="KW-1133">Transmembrane helix</keyword>
<feature type="domain" description="Bacterial Pleckstrin homology" evidence="2">
    <location>
        <begin position="197"/>
        <end position="292"/>
    </location>
</feature>
<dbReference type="AlphaFoldDB" id="A0A917PIW4"/>
<evidence type="ECO:0000313" key="3">
    <source>
        <dbReference type="EMBL" id="GGJ80377.1"/>
    </source>
</evidence>
<keyword evidence="1" id="KW-0812">Transmembrane</keyword>
<comment type="caution">
    <text evidence="3">The sequence shown here is derived from an EMBL/GenBank/DDBJ whole genome shotgun (WGS) entry which is preliminary data.</text>
</comment>
<organism evidence="3 4">
    <name type="scientific">Deinococcus aquiradiocola</name>
    <dbReference type="NCBI Taxonomy" id="393059"/>
    <lineage>
        <taxon>Bacteria</taxon>
        <taxon>Thermotogati</taxon>
        <taxon>Deinococcota</taxon>
        <taxon>Deinococci</taxon>
        <taxon>Deinococcales</taxon>
        <taxon>Deinococcaceae</taxon>
        <taxon>Deinococcus</taxon>
    </lineage>
</organism>
<keyword evidence="4" id="KW-1185">Reference proteome</keyword>
<evidence type="ECO:0000259" key="2">
    <source>
        <dbReference type="Pfam" id="PF10882"/>
    </source>
</evidence>
<feature type="transmembrane region" description="Helical" evidence="1">
    <location>
        <begin position="33"/>
        <end position="55"/>
    </location>
</feature>
<dbReference type="Proteomes" id="UP000635726">
    <property type="component" value="Unassembled WGS sequence"/>
</dbReference>
<dbReference type="EMBL" id="BMOE01000009">
    <property type="protein sequence ID" value="GGJ80377.1"/>
    <property type="molecule type" value="Genomic_DNA"/>
</dbReference>
<keyword evidence="1" id="KW-0472">Membrane</keyword>
<reference evidence="3" key="1">
    <citation type="journal article" date="2014" name="Int. J. Syst. Evol. Microbiol.">
        <title>Complete genome sequence of Corynebacterium casei LMG S-19264T (=DSM 44701T), isolated from a smear-ripened cheese.</title>
        <authorList>
            <consortium name="US DOE Joint Genome Institute (JGI-PGF)"/>
            <person name="Walter F."/>
            <person name="Albersmeier A."/>
            <person name="Kalinowski J."/>
            <person name="Ruckert C."/>
        </authorList>
    </citation>
    <scope>NUCLEOTIDE SEQUENCE</scope>
    <source>
        <strain evidence="3">JCM 14371</strain>
    </source>
</reference>
<reference evidence="3" key="2">
    <citation type="submission" date="2020-09" db="EMBL/GenBank/DDBJ databases">
        <authorList>
            <person name="Sun Q."/>
            <person name="Ohkuma M."/>
        </authorList>
    </citation>
    <scope>NUCLEOTIDE SEQUENCE</scope>
    <source>
        <strain evidence="3">JCM 14371</strain>
    </source>
</reference>
<name>A0A917PIW4_9DEIO</name>
<sequence>MTERDYHLKMTAPTDLVRVPVAPAFTRRATWPLLRALGAALLVLLGVLLVVPPLLGYPRYEVRGGTLTVRSLATHRILPASTPAQRVTLPPLTRAMGTRAVGRDGTGTCVGRFRDASGQRYELYTDCSADALVFRVPGRPLLAVTPDDPAAFLAALQNGGTGTFGTPRHGVPPGSWLGALPLFVLAALLLWPWPPLQYRLTPDALEVRRRLGVDRLPYAGLSVRPARSRLGVRLVGTGLPGYHTGLYATADGQVMAVATSTRAPGLLLTSGHATYYLTPADPHALTAELRARGATLLNE</sequence>
<proteinExistence type="predicted"/>
<protein>
    <recommendedName>
        <fullName evidence="2">Bacterial Pleckstrin homology domain-containing protein</fullName>
    </recommendedName>
</protein>
<gene>
    <name evidence="3" type="ORF">GCM10008939_25310</name>
</gene>
<dbReference type="InterPro" id="IPR027783">
    <property type="entry name" value="Bacterial_PH-related"/>
</dbReference>